<dbReference type="Gene3D" id="2.40.380.10">
    <property type="entry name" value="FomD-like"/>
    <property type="match status" value="1"/>
</dbReference>
<evidence type="ECO:0000256" key="2">
    <source>
        <dbReference type="SAM" id="MobiDB-lite"/>
    </source>
</evidence>
<dbReference type="OrthoDB" id="3815685at2"/>
<gene>
    <name evidence="4" type="ORF">FB458_3182</name>
</gene>
<dbReference type="InterPro" id="IPR050212">
    <property type="entry name" value="Ntdp-like"/>
</dbReference>
<keyword evidence="5" id="KW-1185">Reference proteome</keyword>
<dbReference type="InterPro" id="IPR007295">
    <property type="entry name" value="DUF402"/>
</dbReference>
<evidence type="ECO:0000313" key="5">
    <source>
        <dbReference type="Proteomes" id="UP000317893"/>
    </source>
</evidence>
<evidence type="ECO:0000256" key="1">
    <source>
        <dbReference type="ARBA" id="ARBA00022801"/>
    </source>
</evidence>
<proteinExistence type="predicted"/>
<feature type="region of interest" description="Disordered" evidence="2">
    <location>
        <begin position="189"/>
        <end position="239"/>
    </location>
</feature>
<sequence>MSAPAPWTPRWSPGDVAWWHYRRPGWRAGDPQTVHPVRVVEDSPERLVAWLAGGTPVLAPTLVDGRPPRAAGTGAMFSAPRIQGRMLWKGGGTLRIVRPGERWSVWLFWDGPDLDGWYVNLEAPHRREGSRTVSTDHVLDVLVDPGRRCRLKDEDELVAAVTQGRMTAGEAGEVRADADAVRRAVAAGEPPFGADDEHWATWRPDPAWDVPGLPPDLTPPAPPPVRTAPRLVRPGESRY</sequence>
<dbReference type="PANTHER" id="PTHR39159:SF1">
    <property type="entry name" value="UPF0374 PROTEIN YGAC"/>
    <property type="match status" value="1"/>
</dbReference>
<keyword evidence="1" id="KW-0378">Hydrolase</keyword>
<dbReference type="Pfam" id="PF04167">
    <property type="entry name" value="DUF402"/>
    <property type="match status" value="1"/>
</dbReference>
<evidence type="ECO:0000313" key="4">
    <source>
        <dbReference type="EMBL" id="TQJ10064.1"/>
    </source>
</evidence>
<evidence type="ECO:0000259" key="3">
    <source>
        <dbReference type="Pfam" id="PF04167"/>
    </source>
</evidence>
<protein>
    <submittedName>
        <fullName evidence="4">Uncharacterized protein DUF402</fullName>
    </submittedName>
</protein>
<dbReference type="InterPro" id="IPR035930">
    <property type="entry name" value="FomD-like_sf"/>
</dbReference>
<dbReference type="PANTHER" id="PTHR39159">
    <property type="match status" value="1"/>
</dbReference>
<organism evidence="4 5">
    <name type="scientific">Lapillicoccus jejuensis</name>
    <dbReference type="NCBI Taxonomy" id="402171"/>
    <lineage>
        <taxon>Bacteria</taxon>
        <taxon>Bacillati</taxon>
        <taxon>Actinomycetota</taxon>
        <taxon>Actinomycetes</taxon>
        <taxon>Micrococcales</taxon>
        <taxon>Intrasporangiaceae</taxon>
        <taxon>Lapillicoccus</taxon>
    </lineage>
</organism>
<dbReference type="GO" id="GO:0016787">
    <property type="term" value="F:hydrolase activity"/>
    <property type="evidence" value="ECO:0007669"/>
    <property type="project" value="UniProtKB-KW"/>
</dbReference>
<dbReference type="EMBL" id="VFMN01000001">
    <property type="protein sequence ID" value="TQJ10064.1"/>
    <property type="molecule type" value="Genomic_DNA"/>
</dbReference>
<feature type="compositionally biased region" description="Pro residues" evidence="2">
    <location>
        <begin position="212"/>
        <end position="226"/>
    </location>
</feature>
<dbReference type="AlphaFoldDB" id="A0A542E476"/>
<feature type="domain" description="DUF402" evidence="3">
    <location>
        <begin position="85"/>
        <end position="189"/>
    </location>
</feature>
<comment type="caution">
    <text evidence="4">The sequence shown here is derived from an EMBL/GenBank/DDBJ whole genome shotgun (WGS) entry which is preliminary data.</text>
</comment>
<reference evidence="4 5" key="1">
    <citation type="submission" date="2019-06" db="EMBL/GenBank/DDBJ databases">
        <title>Sequencing the genomes of 1000 actinobacteria strains.</title>
        <authorList>
            <person name="Klenk H.-P."/>
        </authorList>
    </citation>
    <scope>NUCLEOTIDE SEQUENCE [LARGE SCALE GENOMIC DNA]</scope>
    <source>
        <strain evidence="4 5">DSM 18607</strain>
    </source>
</reference>
<dbReference type="Proteomes" id="UP000317893">
    <property type="component" value="Unassembled WGS sequence"/>
</dbReference>
<dbReference type="SUPFAM" id="SSF159234">
    <property type="entry name" value="FomD-like"/>
    <property type="match status" value="1"/>
</dbReference>
<name>A0A542E476_9MICO</name>
<accession>A0A542E476</accession>
<dbReference type="RefSeq" id="WP_141849337.1">
    <property type="nucleotide sequence ID" value="NZ_BAAAPR010000001.1"/>
</dbReference>